<evidence type="ECO:0008006" key="5">
    <source>
        <dbReference type="Google" id="ProtNLM"/>
    </source>
</evidence>
<organism evidence="3 4">
    <name type="scientific">Mycoplasmopsis felis</name>
    <dbReference type="NCBI Taxonomy" id="33923"/>
    <lineage>
        <taxon>Bacteria</taxon>
        <taxon>Bacillati</taxon>
        <taxon>Mycoplasmatota</taxon>
        <taxon>Mycoplasmoidales</taxon>
        <taxon>Metamycoplasmataceae</taxon>
        <taxon>Mycoplasmopsis</taxon>
    </lineage>
</organism>
<feature type="compositionally biased region" description="Polar residues" evidence="1">
    <location>
        <begin position="162"/>
        <end position="171"/>
    </location>
</feature>
<keyword evidence="4" id="KW-1185">Reference proteome</keyword>
<evidence type="ECO:0000256" key="2">
    <source>
        <dbReference type="SAM" id="SignalP"/>
    </source>
</evidence>
<feature type="compositionally biased region" description="Basic and acidic residues" evidence="1">
    <location>
        <begin position="137"/>
        <end position="148"/>
    </location>
</feature>
<feature type="signal peptide" evidence="2">
    <location>
        <begin position="1"/>
        <end position="21"/>
    </location>
</feature>
<dbReference type="Proteomes" id="UP000464317">
    <property type="component" value="Chromosome"/>
</dbReference>
<feature type="region of interest" description="Disordered" evidence="1">
    <location>
        <begin position="135"/>
        <end position="196"/>
    </location>
</feature>
<evidence type="ECO:0000313" key="4">
    <source>
        <dbReference type="Proteomes" id="UP000464317"/>
    </source>
</evidence>
<feature type="chain" id="PRO_5032997485" description="Lipoprotein" evidence="2">
    <location>
        <begin position="22"/>
        <end position="713"/>
    </location>
</feature>
<accession>A0A809RTL0</accession>
<reference evidence="3 4" key="1">
    <citation type="submission" date="2020-01" db="EMBL/GenBank/DDBJ databases">
        <title>Complete genome sequence of Mycoplasma felis strain Myco-2.</title>
        <authorList>
            <person name="Kinoshita Y."/>
            <person name="Niwa H."/>
            <person name="Uchida-Fujii E."/>
            <person name="Nukada T."/>
        </authorList>
    </citation>
    <scope>NUCLEOTIDE SEQUENCE [LARGE SCALE GENOMIC DNA]</scope>
    <source>
        <strain evidence="3 4">Myco-2</strain>
    </source>
</reference>
<gene>
    <name evidence="3" type="ORF">JPM2_0840</name>
</gene>
<name>A0A809RTL0_9BACT</name>
<sequence>MKNKKKILYTILLNSSLVSFAFSISCKQPENKVDNLEFSNLTSILKENQVIIKFTTQNSEIKFNQGIIHLKEIETNNLIQLNIKTHNKIDEYILLIDNVNIKENQTYELEKIELLNNENKNKIIILAKNDTTTTFNTKKETKTEEPIQERGSQPEPKPNPSPGVNTQTNPQVDKPTDQKEPAPSDDPSINHPTTEESEYNYVVKTLLHNVDDNTINVEFDKPINSNNDLEFTLFVLESDNVLEYKINKNKDIEFNNISFNLNTLKENSLYEVFKLSVNGQDLPIQSLIINTKQPETNKPSLLTLDYELNTSEVHKNIKLSFNTEVNHFLPNSVYEGVLVLNDKETSEKTYVLFNYQKSTTPNLNNIVIPLTDEYDSEDSALDNPQVEILLNKQFEVDSIHFREQGANDFHDFVLNKSNNVSLILNTTDSSVKYSNFMFSVNGQNIEGSFNLNGELQNPEVIINNDLGGEFKLNVTKETNGSYKFVIENANLNTSYYLQKIVNDEQIIYPESNIDKTKLILKNTRPEFDKEILNIDNESINNGFSQLITLNYSELLKYNVQPTTLELEVSQNQEITYLKHKEIKQENKTITFVWDNEKFINSFNINKIISYSQSFEIEKNINTGLTSNKETLTSETLNTLLTEQNFTNINKWWIKSYKEEFQKNPLVFLFKNLQTSNNNRFKLNNFDFNFYNLEIDKNSISYTTIDNNSLRINF</sequence>
<dbReference type="KEGG" id="mfel:JPM2_0840"/>
<dbReference type="AlphaFoldDB" id="A0A809RTL0"/>
<proteinExistence type="predicted"/>
<dbReference type="EMBL" id="AP022325">
    <property type="protein sequence ID" value="BBU47391.1"/>
    <property type="molecule type" value="Genomic_DNA"/>
</dbReference>
<evidence type="ECO:0000313" key="3">
    <source>
        <dbReference type="EMBL" id="BBU47391.1"/>
    </source>
</evidence>
<dbReference type="RefSeq" id="WP_161552919.1">
    <property type="nucleotide sequence ID" value="NZ_AP022325.1"/>
</dbReference>
<evidence type="ECO:0000256" key="1">
    <source>
        <dbReference type="SAM" id="MobiDB-lite"/>
    </source>
</evidence>
<protein>
    <recommendedName>
        <fullName evidence="5">Lipoprotein</fullName>
    </recommendedName>
</protein>
<dbReference type="PROSITE" id="PS51257">
    <property type="entry name" value="PROKAR_LIPOPROTEIN"/>
    <property type="match status" value="1"/>
</dbReference>
<keyword evidence="2" id="KW-0732">Signal</keyword>